<name>A0A2S5SWX2_9BURK</name>
<comment type="caution">
    <text evidence="2">The sequence shown here is derived from an EMBL/GenBank/DDBJ whole genome shotgun (WGS) entry which is preliminary data.</text>
</comment>
<keyword evidence="3" id="KW-1185">Reference proteome</keyword>
<dbReference type="EMBL" id="PSNX01000004">
    <property type="protein sequence ID" value="PPE67149.1"/>
    <property type="molecule type" value="Genomic_DNA"/>
</dbReference>
<evidence type="ECO:0000313" key="3">
    <source>
        <dbReference type="Proteomes" id="UP000238605"/>
    </source>
</evidence>
<protein>
    <submittedName>
        <fullName evidence="2">RND transporter</fullName>
    </submittedName>
</protein>
<dbReference type="Proteomes" id="UP000238605">
    <property type="component" value="Unassembled WGS sequence"/>
</dbReference>
<organism evidence="2 3">
    <name type="scientific">Caldimonas caldifontis</name>
    <dbReference type="NCBI Taxonomy" id="1452508"/>
    <lineage>
        <taxon>Bacteria</taxon>
        <taxon>Pseudomonadati</taxon>
        <taxon>Pseudomonadota</taxon>
        <taxon>Betaproteobacteria</taxon>
        <taxon>Burkholderiales</taxon>
        <taxon>Sphaerotilaceae</taxon>
        <taxon>Caldimonas</taxon>
    </lineage>
</organism>
<dbReference type="SUPFAM" id="SSF56954">
    <property type="entry name" value="Outer membrane efflux proteins (OEP)"/>
    <property type="match status" value="1"/>
</dbReference>
<keyword evidence="1" id="KW-0175">Coiled coil</keyword>
<proteinExistence type="predicted"/>
<dbReference type="RefSeq" id="WP_104301968.1">
    <property type="nucleotide sequence ID" value="NZ_PSNX01000004.1"/>
</dbReference>
<evidence type="ECO:0000313" key="2">
    <source>
        <dbReference type="EMBL" id="PPE67149.1"/>
    </source>
</evidence>
<gene>
    <name evidence="2" type="ORF">C1704_06875</name>
</gene>
<dbReference type="OrthoDB" id="8554634at2"/>
<reference evidence="2 3" key="1">
    <citation type="submission" date="2018-02" db="EMBL/GenBank/DDBJ databases">
        <title>Reclassifiation of [Polyangium] brachysporum DSM 7029 as Guopingzhaonella breviflexa gen. nov., sp. nov., a member of the family Comamonadaceae.</title>
        <authorList>
            <person name="Tang B."/>
        </authorList>
    </citation>
    <scope>NUCLEOTIDE SEQUENCE [LARGE SCALE GENOMIC DNA]</scope>
    <source>
        <strain evidence="2 3">BCRC 80649</strain>
    </source>
</reference>
<feature type="coiled-coil region" evidence="1">
    <location>
        <begin position="231"/>
        <end position="258"/>
    </location>
</feature>
<dbReference type="PROSITE" id="PS51257">
    <property type="entry name" value="PROKAR_LIPOPROTEIN"/>
    <property type="match status" value="1"/>
</dbReference>
<sequence>MTRQPPTPHVIARSAPLRLTGLAALVLVLTGCASLSPDGGFGEVEKATAERIGAPVQLAWARQPEDLDRIAQRVDELLGKPLSMNDAVQVALLNNRGLQAAYAELGITEAEVVQAGRLPNPGFSFGRLTKGDEIELERGLHFNLARLIAMPLVQRVEARRLEQVRTTVAMQVLSLAADTRKAWVQAVAAEESVRYSRQVMQAAEAGAELARRMAQVGNFNKLQQAREQGFYADAALNLARAEQQQRAARERLTRLLGVWGTQTAFKLPERLPDLPTQPRDLPDIERTALAQRLDVTAARNGAEATARNLGLTRTTRFVNVLELGLVRNSSNESPTQKGWEIGFELPLFDWGGARVARAEGIYMQSLHRAAETAINARSEVREAYGAYRSAWDIAKHQRDEIVPLKARISEENLLRYNGMLIGVFELLADARSQIASVNGAIDALRDFWIAQADLDMALVGKPSLTAAAGPAMAAGPAGDPGH</sequence>
<dbReference type="AlphaFoldDB" id="A0A2S5SWX2"/>
<dbReference type="InterPro" id="IPR010131">
    <property type="entry name" value="MdtP/NodT-like"/>
</dbReference>
<dbReference type="GO" id="GO:0015562">
    <property type="term" value="F:efflux transmembrane transporter activity"/>
    <property type="evidence" value="ECO:0007669"/>
    <property type="project" value="InterPro"/>
</dbReference>
<dbReference type="PANTHER" id="PTHR30203">
    <property type="entry name" value="OUTER MEMBRANE CATION EFFLUX PROTEIN"/>
    <property type="match status" value="1"/>
</dbReference>
<dbReference type="PANTHER" id="PTHR30203:SF24">
    <property type="entry name" value="BLR4935 PROTEIN"/>
    <property type="match status" value="1"/>
</dbReference>
<dbReference type="Gene3D" id="1.20.1600.10">
    <property type="entry name" value="Outer membrane efflux proteins (OEP)"/>
    <property type="match status" value="1"/>
</dbReference>
<accession>A0A2S5SWX2</accession>
<evidence type="ECO:0000256" key="1">
    <source>
        <dbReference type="SAM" id="Coils"/>
    </source>
</evidence>